<feature type="domain" description="YdgH/BhsA/McbA-like" evidence="3">
    <location>
        <begin position="33"/>
        <end position="83"/>
    </location>
</feature>
<dbReference type="InterPro" id="IPR010854">
    <property type="entry name" value="YdgH/BhsA/McbA-like_dom"/>
</dbReference>
<evidence type="ECO:0000259" key="3">
    <source>
        <dbReference type="Pfam" id="PF07338"/>
    </source>
</evidence>
<proteinExistence type="predicted"/>
<name>A0ABY8GBG4_9GAMM</name>
<feature type="chain" id="PRO_5047549178" evidence="2">
    <location>
        <begin position="23"/>
        <end position="83"/>
    </location>
</feature>
<dbReference type="InterPro" id="IPR036275">
    <property type="entry name" value="YdgH-like_sf"/>
</dbReference>
<dbReference type="InterPro" id="IPR025543">
    <property type="entry name" value="Dodecin-like"/>
</dbReference>
<protein>
    <submittedName>
        <fullName evidence="4">DUF1471 domain-containing protein</fullName>
    </submittedName>
</protein>
<dbReference type="Gene3D" id="3.30.1660.10">
    <property type="entry name" value="Flavin-binding protein dodecin"/>
    <property type="match status" value="1"/>
</dbReference>
<sequence length="83" mass="8742">MNIRQFTFSALMLATLSQSAMAADNASPAQHAEKMGSVSATASSLDSLENKLARLTKASGATSYKIIFANGNNDIRGVALTYK</sequence>
<evidence type="ECO:0000256" key="1">
    <source>
        <dbReference type="ARBA" id="ARBA00022729"/>
    </source>
</evidence>
<reference evidence="4 5" key="1">
    <citation type="submission" date="2022-12" db="EMBL/GenBank/DDBJ databases">
        <title>Complete genome sequencing of Dickeya lacustris type strain LMG30899.</title>
        <authorList>
            <person name="Dobhal S."/>
            <person name="Arizala D."/>
            <person name="Arif M."/>
        </authorList>
    </citation>
    <scope>NUCLEOTIDE SEQUENCE [LARGE SCALE GENOMIC DNA]</scope>
    <source>
        <strain evidence="4 5">LMG30899</strain>
    </source>
</reference>
<gene>
    <name evidence="4" type="ORF">O1Q98_08700</name>
</gene>
<feature type="signal peptide" evidence="2">
    <location>
        <begin position="1"/>
        <end position="22"/>
    </location>
</feature>
<evidence type="ECO:0000313" key="4">
    <source>
        <dbReference type="EMBL" id="WFN57255.1"/>
    </source>
</evidence>
<keyword evidence="1 2" id="KW-0732">Signal</keyword>
<keyword evidence="5" id="KW-1185">Reference proteome</keyword>
<evidence type="ECO:0000256" key="2">
    <source>
        <dbReference type="SAM" id="SignalP"/>
    </source>
</evidence>
<dbReference type="RefSeq" id="WP_125258223.1">
    <property type="nucleotide sequence ID" value="NZ_CP114280.1"/>
</dbReference>
<dbReference type="Pfam" id="PF07338">
    <property type="entry name" value="YdgH_BhsA-like"/>
    <property type="match status" value="1"/>
</dbReference>
<dbReference type="Proteomes" id="UP001219630">
    <property type="component" value="Chromosome"/>
</dbReference>
<dbReference type="EMBL" id="CP114280">
    <property type="protein sequence ID" value="WFN57255.1"/>
    <property type="molecule type" value="Genomic_DNA"/>
</dbReference>
<evidence type="ECO:0000313" key="5">
    <source>
        <dbReference type="Proteomes" id="UP001219630"/>
    </source>
</evidence>
<organism evidence="4 5">
    <name type="scientific">Dickeya lacustris</name>
    <dbReference type="NCBI Taxonomy" id="2259638"/>
    <lineage>
        <taxon>Bacteria</taxon>
        <taxon>Pseudomonadati</taxon>
        <taxon>Pseudomonadota</taxon>
        <taxon>Gammaproteobacteria</taxon>
        <taxon>Enterobacterales</taxon>
        <taxon>Pectobacteriaceae</taxon>
        <taxon>Dickeya</taxon>
    </lineage>
</organism>
<dbReference type="SUPFAM" id="SSF159871">
    <property type="entry name" value="YdgH-like"/>
    <property type="match status" value="1"/>
</dbReference>
<accession>A0ABY8GBG4</accession>